<dbReference type="EMBL" id="OX365772">
    <property type="protein sequence ID" value="CAI4036687.1"/>
    <property type="molecule type" value="Genomic_DNA"/>
</dbReference>
<dbReference type="GeneID" id="80921612"/>
<keyword evidence="4" id="KW-0508">mRNA splicing</keyword>
<dbReference type="Proteomes" id="UP001161438">
    <property type="component" value="Chromosome 16"/>
</dbReference>
<dbReference type="GO" id="GO:0003723">
    <property type="term" value="F:RNA binding"/>
    <property type="evidence" value="ECO:0007669"/>
    <property type="project" value="InterPro"/>
</dbReference>
<gene>
    <name evidence="9" type="primary">SMKI16G0095</name>
    <name evidence="9" type="ORF">SMKI_16G0095</name>
</gene>
<dbReference type="PANTHER" id="PTHR18034">
    <property type="entry name" value="CELL CYCLE CONTROL PROTEIN CWF22-RELATED"/>
    <property type="match status" value="1"/>
</dbReference>
<dbReference type="SMART" id="SM00544">
    <property type="entry name" value="MA3"/>
    <property type="match status" value="1"/>
</dbReference>
<reference evidence="9" key="1">
    <citation type="submission" date="2022-10" db="EMBL/GenBank/DDBJ databases">
        <authorList>
            <person name="Byrne P K."/>
        </authorList>
    </citation>
    <scope>NUCLEOTIDE SEQUENCE</scope>
    <source>
        <strain evidence="9">IFO1815</strain>
    </source>
</reference>
<keyword evidence="3" id="KW-0507">mRNA processing</keyword>
<dbReference type="RefSeq" id="XP_056079805.1">
    <property type="nucleotide sequence ID" value="XM_056226048.1"/>
</dbReference>
<dbReference type="InterPro" id="IPR016024">
    <property type="entry name" value="ARM-type_fold"/>
</dbReference>
<feature type="region of interest" description="Disordered" evidence="7">
    <location>
        <begin position="506"/>
        <end position="577"/>
    </location>
</feature>
<evidence type="ECO:0000259" key="8">
    <source>
        <dbReference type="PROSITE" id="PS51366"/>
    </source>
</evidence>
<dbReference type="AlphaFoldDB" id="A0AA35ITL6"/>
<accession>A0AA35ITL6</accession>
<name>A0AA35ITL6_SACMI</name>
<evidence type="ECO:0000256" key="5">
    <source>
        <dbReference type="ARBA" id="ARBA00023242"/>
    </source>
</evidence>
<dbReference type="PANTHER" id="PTHR18034:SF3">
    <property type="entry name" value="PRE-MRNA-SPLICING FACTOR CWC22 HOMOLOG"/>
    <property type="match status" value="1"/>
</dbReference>
<sequence length="577" mass="66817">MSATTEHADDVKLEKENWEMINSHVSGIVSNLTMDNLQESYKDLFQVNIILGRNIVCSNILDFTLKKQNSRQMPVLSALITLLNSEIPEIGETLTKELVLTFVEQFNHRDYVSCESILQCLSILFLYDVIHEIVILQILLLLLEKNSLKLIIAVMKVCGWKLALVSKKSHDMIWEKLRCILQTQELPKTVRQSLEALFEVRQKNYKVESQALLMLNPNSYTVNTHSYIVDGEEKPNKALGIFEKCADFDELTKIFEALRQKILMNGESDTNKDNDGQLEVTDMTSTTDVEFKKKIYLVLKSSLSGDEAAHKLLKLKIANNLKKSVVDIIIKSSLQESTFSKFYAVLSERMIAFHRSWQTAYSETFEKNYTQDIEDYETDQLRILGKFWGHLISYDLLPLNCLSIISLTEEESCPQGRVFIKFLFLELVNELGLEVLHSRLSSIKLEGMFPLEGDADDMRYSINYFTAIGLGLLTEEMRSRLKIIQEMEDAREEEKKLKREEELEKLRKKAQESQPSQGPKIHESRLFLQKDVKRNSRSRSPPSVARRERARSRTPPRGPRNHRNRSRTPPARRQRYR</sequence>
<evidence type="ECO:0000256" key="6">
    <source>
        <dbReference type="ARBA" id="ARBA00040804"/>
    </source>
</evidence>
<keyword evidence="5" id="KW-0539">Nucleus</keyword>
<evidence type="ECO:0000256" key="1">
    <source>
        <dbReference type="ARBA" id="ARBA00004123"/>
    </source>
</evidence>
<proteinExistence type="inferred from homology"/>
<keyword evidence="10" id="KW-1185">Reference proteome</keyword>
<dbReference type="SMART" id="SM00543">
    <property type="entry name" value="MIF4G"/>
    <property type="match status" value="1"/>
</dbReference>
<protein>
    <recommendedName>
        <fullName evidence="6">Pre-mRNA-splicing factor CWC22</fullName>
    </recommendedName>
</protein>
<evidence type="ECO:0000256" key="3">
    <source>
        <dbReference type="ARBA" id="ARBA00022664"/>
    </source>
</evidence>
<evidence type="ECO:0000256" key="4">
    <source>
        <dbReference type="ARBA" id="ARBA00023187"/>
    </source>
</evidence>
<feature type="compositionally biased region" description="Basic residues" evidence="7">
    <location>
        <begin position="548"/>
        <end position="577"/>
    </location>
</feature>
<dbReference type="GO" id="GO:0071013">
    <property type="term" value="C:catalytic step 2 spliceosome"/>
    <property type="evidence" value="ECO:0007669"/>
    <property type="project" value="TreeGrafter"/>
</dbReference>
<evidence type="ECO:0000256" key="2">
    <source>
        <dbReference type="ARBA" id="ARBA00006856"/>
    </source>
</evidence>
<evidence type="ECO:0000313" key="9">
    <source>
        <dbReference type="EMBL" id="CAI4036687.1"/>
    </source>
</evidence>
<organism evidence="9 10">
    <name type="scientific">Saccharomyces mikatae IFO 1815</name>
    <dbReference type="NCBI Taxonomy" id="226126"/>
    <lineage>
        <taxon>Eukaryota</taxon>
        <taxon>Fungi</taxon>
        <taxon>Dikarya</taxon>
        <taxon>Ascomycota</taxon>
        <taxon>Saccharomycotina</taxon>
        <taxon>Saccharomycetes</taxon>
        <taxon>Saccharomycetales</taxon>
        <taxon>Saccharomycetaceae</taxon>
        <taxon>Saccharomyces</taxon>
    </lineage>
</organism>
<dbReference type="Pfam" id="PF02847">
    <property type="entry name" value="MA3"/>
    <property type="match status" value="1"/>
</dbReference>
<dbReference type="GO" id="GO:0000398">
    <property type="term" value="P:mRNA splicing, via spliceosome"/>
    <property type="evidence" value="ECO:0007669"/>
    <property type="project" value="TreeGrafter"/>
</dbReference>
<evidence type="ECO:0000256" key="7">
    <source>
        <dbReference type="SAM" id="MobiDB-lite"/>
    </source>
</evidence>
<comment type="subcellular location">
    <subcellularLocation>
        <location evidence="1">Nucleus</location>
    </subcellularLocation>
</comment>
<feature type="compositionally biased region" description="Basic and acidic residues" evidence="7">
    <location>
        <begin position="520"/>
        <end position="534"/>
    </location>
</feature>
<feature type="domain" description="MI" evidence="8">
    <location>
        <begin position="290"/>
        <end position="407"/>
    </location>
</feature>
<dbReference type="InterPro" id="IPR003891">
    <property type="entry name" value="Initiation_fac_eIF4g_MI"/>
</dbReference>
<evidence type="ECO:0000313" key="10">
    <source>
        <dbReference type="Proteomes" id="UP001161438"/>
    </source>
</evidence>
<dbReference type="InterPro" id="IPR003890">
    <property type="entry name" value="MIF4G-like_typ-3"/>
</dbReference>
<dbReference type="Gene3D" id="1.25.40.180">
    <property type="match status" value="1"/>
</dbReference>
<dbReference type="PROSITE" id="PS51366">
    <property type="entry name" value="MI"/>
    <property type="match status" value="1"/>
</dbReference>
<dbReference type="SUPFAM" id="SSF48371">
    <property type="entry name" value="ARM repeat"/>
    <property type="match status" value="1"/>
</dbReference>
<dbReference type="InterPro" id="IPR050781">
    <property type="entry name" value="CWC22_splicing_factor"/>
</dbReference>
<comment type="similarity">
    <text evidence="2">Belongs to the CWC22 family.</text>
</comment>